<keyword evidence="2" id="KW-0472">Membrane</keyword>
<dbReference type="InterPro" id="IPR011990">
    <property type="entry name" value="TPR-like_helical_dom_sf"/>
</dbReference>
<dbReference type="EMBL" id="FNUV01000003">
    <property type="protein sequence ID" value="SEF72235.1"/>
    <property type="molecule type" value="Genomic_DNA"/>
</dbReference>
<evidence type="ECO:0000313" key="6">
    <source>
        <dbReference type="Proteomes" id="UP000236735"/>
    </source>
</evidence>
<dbReference type="Gene3D" id="1.25.40.10">
    <property type="entry name" value="Tetratricopeptide repeat domain"/>
    <property type="match status" value="1"/>
</dbReference>
<dbReference type="NCBIfam" id="TIGR03302">
    <property type="entry name" value="OM_YfiO"/>
    <property type="match status" value="1"/>
</dbReference>
<dbReference type="AlphaFoldDB" id="A0A1H5UAU5"/>
<keyword evidence="1" id="KW-0732">Signal</keyword>
<sequence>MKKGIIILSCVIFLMNGCASEFNAVYKYGDTDVKYEFAKECFARGKYQQAVTLLEELVTIKKGSDEAQECLYMLAMAQYCNYDYEAASETFKKYCSSYPRGVYAEPAAFYVGQSLYQSAPEPRLDQSPTNGAITAYQQFIDLYPDSKLKPQAQDKLYELHDKLIQKELLSAELYYNLGGYFGNINSNEESNYTACIVTAQNALKNYPYCTEREQFMLLIMKSKFQLAENSSEEKRLDRYRDAEDECYGFINEFPESKNVETAEKYIVKCKKVIKD</sequence>
<keyword evidence="3" id="KW-0998">Cell outer membrane</keyword>
<evidence type="ECO:0000313" key="5">
    <source>
        <dbReference type="EMBL" id="SEF72235.1"/>
    </source>
</evidence>
<dbReference type="RefSeq" id="WP_103915484.1">
    <property type="nucleotide sequence ID" value="NZ_FNUV01000003.1"/>
</dbReference>
<dbReference type="SUPFAM" id="SSF48452">
    <property type="entry name" value="TPR-like"/>
    <property type="match status" value="1"/>
</dbReference>
<organism evidence="5 6">
    <name type="scientific">Xylanibacter ruminicola</name>
    <name type="common">Prevotella ruminicola</name>
    <dbReference type="NCBI Taxonomy" id="839"/>
    <lineage>
        <taxon>Bacteria</taxon>
        <taxon>Pseudomonadati</taxon>
        <taxon>Bacteroidota</taxon>
        <taxon>Bacteroidia</taxon>
        <taxon>Bacteroidales</taxon>
        <taxon>Prevotellaceae</taxon>
        <taxon>Xylanibacter</taxon>
    </lineage>
</organism>
<protein>
    <submittedName>
        <fullName evidence="5">Beta-barrel assembly machine subunit BamD</fullName>
    </submittedName>
</protein>
<gene>
    <name evidence="5" type="ORF">SAMN05216354_1353</name>
</gene>
<feature type="domain" description="Outer membrane lipoprotein BamD-like" evidence="4">
    <location>
        <begin position="35"/>
        <end position="185"/>
    </location>
</feature>
<evidence type="ECO:0000256" key="2">
    <source>
        <dbReference type="ARBA" id="ARBA00023136"/>
    </source>
</evidence>
<dbReference type="InterPro" id="IPR017689">
    <property type="entry name" value="BamD"/>
</dbReference>
<proteinExistence type="predicted"/>
<name>A0A1H5UAU5_XYLRU</name>
<dbReference type="InterPro" id="IPR039565">
    <property type="entry name" value="BamD-like"/>
</dbReference>
<reference evidence="5 6" key="1">
    <citation type="submission" date="2016-10" db="EMBL/GenBank/DDBJ databases">
        <authorList>
            <person name="de Groot N.N."/>
        </authorList>
    </citation>
    <scope>NUCLEOTIDE SEQUENCE [LARGE SCALE GENOMIC DNA]</scope>
    <source>
        <strain evidence="5 6">AR32</strain>
    </source>
</reference>
<evidence type="ECO:0000256" key="1">
    <source>
        <dbReference type="ARBA" id="ARBA00022729"/>
    </source>
</evidence>
<accession>A0A1H5UAU5</accession>
<evidence type="ECO:0000256" key="3">
    <source>
        <dbReference type="ARBA" id="ARBA00023237"/>
    </source>
</evidence>
<dbReference type="Proteomes" id="UP000236735">
    <property type="component" value="Unassembled WGS sequence"/>
</dbReference>
<dbReference type="Pfam" id="PF13525">
    <property type="entry name" value="YfiO"/>
    <property type="match status" value="1"/>
</dbReference>
<evidence type="ECO:0000259" key="4">
    <source>
        <dbReference type="Pfam" id="PF13525"/>
    </source>
</evidence>